<dbReference type="GO" id="GO:0008237">
    <property type="term" value="F:metallopeptidase activity"/>
    <property type="evidence" value="ECO:0007669"/>
    <property type="project" value="UniProtKB-KW"/>
</dbReference>
<feature type="transmembrane region" description="Helical" evidence="1">
    <location>
        <begin position="45"/>
        <end position="68"/>
    </location>
</feature>
<evidence type="ECO:0000259" key="2">
    <source>
        <dbReference type="Pfam" id="PF02517"/>
    </source>
</evidence>
<dbReference type="GO" id="GO:0080120">
    <property type="term" value="P:CAAX-box protein maturation"/>
    <property type="evidence" value="ECO:0007669"/>
    <property type="project" value="UniProtKB-ARBA"/>
</dbReference>
<evidence type="ECO:0000256" key="1">
    <source>
        <dbReference type="SAM" id="Phobius"/>
    </source>
</evidence>
<organism evidence="3 4">
    <name type="scientific">Halorarum halophilum</name>
    <dbReference type="NCBI Taxonomy" id="2743090"/>
    <lineage>
        <taxon>Archaea</taxon>
        <taxon>Methanobacteriati</taxon>
        <taxon>Methanobacteriota</taxon>
        <taxon>Stenosarchaea group</taxon>
        <taxon>Halobacteria</taxon>
        <taxon>Halobacteriales</taxon>
        <taxon>Haloferacaceae</taxon>
        <taxon>Halorarum</taxon>
    </lineage>
</organism>
<feature type="transmembrane region" description="Helical" evidence="1">
    <location>
        <begin position="89"/>
        <end position="117"/>
    </location>
</feature>
<feature type="transmembrane region" description="Helical" evidence="1">
    <location>
        <begin position="197"/>
        <end position="215"/>
    </location>
</feature>
<feature type="domain" description="CAAX prenyl protease 2/Lysostaphin resistance protein A-like" evidence="2">
    <location>
        <begin position="139"/>
        <end position="234"/>
    </location>
</feature>
<name>A0A7D5GL42_9EURY</name>
<reference evidence="3 4" key="1">
    <citation type="submission" date="2020-07" db="EMBL/GenBank/DDBJ databases">
        <title>Gai3-2, isolated from salt lake.</title>
        <authorList>
            <person name="Cui H."/>
            <person name="Shi X."/>
        </authorList>
    </citation>
    <scope>NUCLEOTIDE SEQUENCE [LARGE SCALE GENOMIC DNA]</scope>
    <source>
        <strain evidence="3 4">Gai3-2</strain>
    </source>
</reference>
<keyword evidence="3" id="KW-0482">Metalloprotease</keyword>
<accession>A0A7D5GL42</accession>
<proteinExistence type="predicted"/>
<dbReference type="InterPro" id="IPR003675">
    <property type="entry name" value="Rce1/LyrA-like_dom"/>
</dbReference>
<keyword evidence="1" id="KW-1133">Transmembrane helix</keyword>
<dbReference type="Proteomes" id="UP000509750">
    <property type="component" value="Chromosome"/>
</dbReference>
<evidence type="ECO:0000313" key="4">
    <source>
        <dbReference type="Proteomes" id="UP000509750"/>
    </source>
</evidence>
<dbReference type="GO" id="GO:0006508">
    <property type="term" value="P:proteolysis"/>
    <property type="evidence" value="ECO:0007669"/>
    <property type="project" value="UniProtKB-KW"/>
</dbReference>
<dbReference type="InterPro" id="IPR052710">
    <property type="entry name" value="CAAX_protease"/>
</dbReference>
<feature type="transmembrane region" description="Helical" evidence="1">
    <location>
        <begin position="12"/>
        <end position="39"/>
    </location>
</feature>
<sequence>MVTLSPRSRSLAVGYGLGIGGGVLAFLLTLPAALGLALVGVSSTAVLLVVSFVFGQYLPFMGLPLVYFRRIRGMSWVRIRSYLGVRVPSLSELGVVVAGFFTILGLALGTIYLVTQVLGLTPAENSAGQLAQEQSRLIPLFIVASLVVIGPCEETLFRGTVQNRLRESFSAPVAITLTAILFASIHVMALVGGLEAIAVSIGILLVPSFVFGIVYEYTENLVVPALIHGIWNAFIFTSLYISIEFGQEGGAAAVLLSLLG</sequence>
<dbReference type="OrthoDB" id="275779at2157"/>
<keyword evidence="1" id="KW-0472">Membrane</keyword>
<dbReference type="GO" id="GO:0004175">
    <property type="term" value="F:endopeptidase activity"/>
    <property type="evidence" value="ECO:0007669"/>
    <property type="project" value="UniProtKB-ARBA"/>
</dbReference>
<keyword evidence="1" id="KW-0812">Transmembrane</keyword>
<feature type="transmembrane region" description="Helical" evidence="1">
    <location>
        <begin position="137"/>
        <end position="157"/>
    </location>
</feature>
<keyword evidence="4" id="KW-1185">Reference proteome</keyword>
<dbReference type="EMBL" id="CP058529">
    <property type="protein sequence ID" value="QLG27787.1"/>
    <property type="molecule type" value="Genomic_DNA"/>
</dbReference>
<dbReference type="GeneID" id="56029081"/>
<feature type="transmembrane region" description="Helical" evidence="1">
    <location>
        <begin position="222"/>
        <end position="243"/>
    </location>
</feature>
<protein>
    <submittedName>
        <fullName evidence="3">CPBP family intramembrane metalloprotease</fullName>
    </submittedName>
</protein>
<dbReference type="RefSeq" id="WP_179169362.1">
    <property type="nucleotide sequence ID" value="NZ_CP058529.1"/>
</dbReference>
<dbReference type="PANTHER" id="PTHR36435:SF1">
    <property type="entry name" value="CAAX AMINO TERMINAL PROTEASE FAMILY PROTEIN"/>
    <property type="match status" value="1"/>
</dbReference>
<evidence type="ECO:0000313" key="3">
    <source>
        <dbReference type="EMBL" id="QLG27787.1"/>
    </source>
</evidence>
<keyword evidence="3" id="KW-0645">Protease</keyword>
<dbReference type="KEGG" id="halg:HUG10_09570"/>
<dbReference type="Pfam" id="PF02517">
    <property type="entry name" value="Rce1-like"/>
    <property type="match status" value="1"/>
</dbReference>
<gene>
    <name evidence="3" type="ORF">HUG10_09570</name>
</gene>
<dbReference type="PANTHER" id="PTHR36435">
    <property type="entry name" value="SLR1288 PROTEIN"/>
    <property type="match status" value="1"/>
</dbReference>
<feature type="transmembrane region" description="Helical" evidence="1">
    <location>
        <begin position="169"/>
        <end position="191"/>
    </location>
</feature>
<keyword evidence="3" id="KW-0378">Hydrolase</keyword>
<dbReference type="AlphaFoldDB" id="A0A7D5GL42"/>